<sequence length="124" mass="13920">MTKHYFFIALFSALFICGLTDQGSCDQRGFDADRYHAYFRSAENVANQIDRSVGSSCVGAPRKFVHCQEGACADAEAMDGCKTANDLKHTLYNVRNYIRDHKNDCRNYRIVSHGGSVASRIRSQ</sequence>
<proteinExistence type="predicted"/>
<dbReference type="WBParaSite" id="nRc.2.0.1.t43957-RA">
    <property type="protein sequence ID" value="nRc.2.0.1.t43957-RA"/>
    <property type="gene ID" value="nRc.2.0.1.g43957"/>
</dbReference>
<protein>
    <submittedName>
        <fullName evidence="3">Uncharacterized protein</fullName>
    </submittedName>
</protein>
<accession>A0A915KYD8</accession>
<dbReference type="Proteomes" id="UP000887565">
    <property type="component" value="Unplaced"/>
</dbReference>
<name>A0A915KYD8_ROMCU</name>
<evidence type="ECO:0000256" key="1">
    <source>
        <dbReference type="SAM" id="SignalP"/>
    </source>
</evidence>
<keyword evidence="2" id="KW-1185">Reference proteome</keyword>
<organism evidence="2 3">
    <name type="scientific">Romanomermis culicivorax</name>
    <name type="common">Nematode worm</name>
    <dbReference type="NCBI Taxonomy" id="13658"/>
    <lineage>
        <taxon>Eukaryota</taxon>
        <taxon>Metazoa</taxon>
        <taxon>Ecdysozoa</taxon>
        <taxon>Nematoda</taxon>
        <taxon>Enoplea</taxon>
        <taxon>Dorylaimia</taxon>
        <taxon>Mermithida</taxon>
        <taxon>Mermithoidea</taxon>
        <taxon>Mermithidae</taxon>
        <taxon>Romanomermis</taxon>
    </lineage>
</organism>
<dbReference type="AlphaFoldDB" id="A0A915KYD8"/>
<evidence type="ECO:0000313" key="2">
    <source>
        <dbReference type="Proteomes" id="UP000887565"/>
    </source>
</evidence>
<keyword evidence="1" id="KW-0732">Signal</keyword>
<feature type="chain" id="PRO_5037686680" evidence="1">
    <location>
        <begin position="26"/>
        <end position="124"/>
    </location>
</feature>
<evidence type="ECO:0000313" key="3">
    <source>
        <dbReference type="WBParaSite" id="nRc.2.0.1.t43957-RA"/>
    </source>
</evidence>
<feature type="signal peptide" evidence="1">
    <location>
        <begin position="1"/>
        <end position="25"/>
    </location>
</feature>
<reference evidence="3" key="1">
    <citation type="submission" date="2022-11" db="UniProtKB">
        <authorList>
            <consortium name="WormBaseParasite"/>
        </authorList>
    </citation>
    <scope>IDENTIFICATION</scope>
</reference>